<dbReference type="AlphaFoldDB" id="C3X369"/>
<accession>C3X369</accession>
<sequence>MKLNPTAFNRFLNHIGQDMLWRKSFLCPCRNENSGSALSDCPFCMGKGCYWDDGKEGRAGISGMDVQKQWFQFGQAETGDVVITIPGDTPLYDMGQFDRITLKNSTQPFSQVLKRGEEYLSFVPVSVDYVSWIENGKMVHGNKPIIEQGKPKWISDEPPEGTVYTMGGRRHPEYFVYRDFPQDRAHHHGLRLPRKVVLRKFDLFGR</sequence>
<dbReference type="EMBL" id="ACDP02000023">
    <property type="protein sequence ID" value="EEO27655.1"/>
    <property type="molecule type" value="Genomic_DNA"/>
</dbReference>
<evidence type="ECO:0000313" key="1">
    <source>
        <dbReference type="EMBL" id="EEO27655.1"/>
    </source>
</evidence>
<dbReference type="HOGENOM" id="CLU_1330850_0_0_4"/>
<proteinExistence type="predicted"/>
<dbReference type="Proteomes" id="UP000003973">
    <property type="component" value="Unassembled WGS sequence"/>
</dbReference>
<protein>
    <submittedName>
        <fullName evidence="1">Uncharacterized protein</fullName>
    </submittedName>
</protein>
<keyword evidence="2" id="KW-1185">Reference proteome</keyword>
<name>C3X369_9BURK</name>
<evidence type="ECO:0000313" key="2">
    <source>
        <dbReference type="Proteomes" id="UP000003973"/>
    </source>
</evidence>
<gene>
    <name evidence="1" type="ORF">OFAG_00808</name>
</gene>
<organism evidence="1 2">
    <name type="scientific">Oxalobacter paraformigenes</name>
    <dbReference type="NCBI Taxonomy" id="556268"/>
    <lineage>
        <taxon>Bacteria</taxon>
        <taxon>Pseudomonadati</taxon>
        <taxon>Pseudomonadota</taxon>
        <taxon>Betaproteobacteria</taxon>
        <taxon>Burkholderiales</taxon>
        <taxon>Oxalobacteraceae</taxon>
        <taxon>Oxalobacter</taxon>
    </lineage>
</organism>
<dbReference type="RefSeq" id="WP_005876799.1">
    <property type="nucleotide sequence ID" value="NZ_CABMNL010000001.1"/>
</dbReference>
<reference evidence="1" key="1">
    <citation type="submission" date="2011-10" db="EMBL/GenBank/DDBJ databases">
        <title>The Genome Sequence of Oxalobacter formigenes HOxBLS.</title>
        <authorList>
            <consortium name="The Broad Institute Genome Sequencing Platform"/>
            <person name="Earl A."/>
            <person name="Ward D."/>
            <person name="Feldgarden M."/>
            <person name="Gevers D."/>
            <person name="Allison M.J."/>
            <person name="Humphrey S."/>
            <person name="Young S.K."/>
            <person name="Zeng Q."/>
            <person name="Gargeya S."/>
            <person name="Fitzgerald M."/>
            <person name="Haas B."/>
            <person name="Abouelleil A."/>
            <person name="Alvarado L."/>
            <person name="Arachchi H.M."/>
            <person name="Berlin A."/>
            <person name="Brown A."/>
            <person name="Chapman S.B."/>
            <person name="Chen Z."/>
            <person name="Dunbar C."/>
            <person name="Freedman E."/>
            <person name="Gearin G."/>
            <person name="Goldberg J."/>
            <person name="Griggs A."/>
            <person name="Gujja S."/>
            <person name="Heiman D."/>
            <person name="Howarth C."/>
            <person name="Larson L."/>
            <person name="Lui A."/>
            <person name="MacDonald P.J.P."/>
            <person name="Montmayeur A."/>
            <person name="Murphy C."/>
            <person name="Neiman D."/>
            <person name="Pearson M."/>
            <person name="Priest M."/>
            <person name="Roberts A."/>
            <person name="Saif S."/>
            <person name="Shea T."/>
            <person name="Shenoy N."/>
            <person name="Sisk P."/>
            <person name="Stolte C."/>
            <person name="Sykes S."/>
            <person name="Wortman J."/>
            <person name="Nusbaum C."/>
            <person name="Birren B."/>
        </authorList>
    </citation>
    <scope>NUCLEOTIDE SEQUENCE [LARGE SCALE GENOMIC DNA]</scope>
    <source>
        <strain evidence="1">HOxBLS</strain>
    </source>
</reference>
<comment type="caution">
    <text evidence="1">The sequence shown here is derived from an EMBL/GenBank/DDBJ whole genome shotgun (WGS) entry which is preliminary data.</text>
</comment>